<dbReference type="GO" id="GO:0005737">
    <property type="term" value="C:cytoplasm"/>
    <property type="evidence" value="ECO:0007669"/>
    <property type="project" value="UniProtKB-SubCell"/>
</dbReference>
<proteinExistence type="predicted"/>
<evidence type="ECO:0000313" key="9">
    <source>
        <dbReference type="EMBL" id="MXQ73309.1"/>
    </source>
</evidence>
<feature type="domain" description="PTS EIIB type-4" evidence="8">
    <location>
        <begin position="1"/>
        <end position="159"/>
    </location>
</feature>
<reference evidence="9 10" key="2">
    <citation type="submission" date="2020-01" db="EMBL/GenBank/DDBJ databases">
        <title>Clostridiaceae sp. nov. isolated from the gut of human by culturomics.</title>
        <authorList>
            <person name="Chang Y."/>
        </authorList>
    </citation>
    <scope>NUCLEOTIDE SEQUENCE [LARGE SCALE GENOMIC DNA]</scope>
    <source>
        <strain evidence="9 10">DONG20-135</strain>
    </source>
</reference>
<organism evidence="9 10">
    <name type="scientific">Copranaerobaculum intestinale</name>
    <dbReference type="NCBI Taxonomy" id="2692629"/>
    <lineage>
        <taxon>Bacteria</taxon>
        <taxon>Bacillati</taxon>
        <taxon>Bacillota</taxon>
        <taxon>Erysipelotrichia</taxon>
        <taxon>Erysipelotrichales</taxon>
        <taxon>Erysipelotrichaceae</taxon>
        <taxon>Copranaerobaculum</taxon>
    </lineage>
</organism>
<evidence type="ECO:0000256" key="4">
    <source>
        <dbReference type="ARBA" id="ARBA00022597"/>
    </source>
</evidence>
<evidence type="ECO:0000313" key="10">
    <source>
        <dbReference type="Proteomes" id="UP000434036"/>
    </source>
</evidence>
<evidence type="ECO:0000256" key="3">
    <source>
        <dbReference type="ARBA" id="ARBA00022490"/>
    </source>
</evidence>
<evidence type="ECO:0000256" key="7">
    <source>
        <dbReference type="ARBA" id="ARBA00022777"/>
    </source>
</evidence>
<gene>
    <name evidence="9" type="ORF">GSF08_05085</name>
</gene>
<evidence type="ECO:0000256" key="5">
    <source>
        <dbReference type="ARBA" id="ARBA00022679"/>
    </source>
</evidence>
<evidence type="ECO:0000256" key="6">
    <source>
        <dbReference type="ARBA" id="ARBA00022683"/>
    </source>
</evidence>
<dbReference type="SUPFAM" id="SSF52728">
    <property type="entry name" value="PTS IIb component"/>
    <property type="match status" value="1"/>
</dbReference>
<keyword evidence="7" id="KW-0418">Kinase</keyword>
<dbReference type="Proteomes" id="UP000434036">
    <property type="component" value="Unassembled WGS sequence"/>
</dbReference>
<reference evidence="9 10" key="1">
    <citation type="submission" date="2019-12" db="EMBL/GenBank/DDBJ databases">
        <authorList>
            <person name="Yang R."/>
        </authorList>
    </citation>
    <scope>NUCLEOTIDE SEQUENCE [LARGE SCALE GENOMIC DNA]</scope>
    <source>
        <strain evidence="9 10">DONG20-135</strain>
    </source>
</reference>
<keyword evidence="6" id="KW-0598">Phosphotransferase system</keyword>
<evidence type="ECO:0000256" key="1">
    <source>
        <dbReference type="ARBA" id="ARBA00004496"/>
    </source>
</evidence>
<protein>
    <submittedName>
        <fullName evidence="9">PTS transporter subunit IIB</fullName>
    </submittedName>
</protein>
<keyword evidence="2" id="KW-0813">Transport</keyword>
<dbReference type="RefSeq" id="WP_160624769.1">
    <property type="nucleotide sequence ID" value="NZ_WUUQ01000002.1"/>
</dbReference>
<dbReference type="InterPro" id="IPR036667">
    <property type="entry name" value="PTS_IIB_sorbose-sp_sf"/>
</dbReference>
<keyword evidence="10" id="KW-1185">Reference proteome</keyword>
<dbReference type="GO" id="GO:0009401">
    <property type="term" value="P:phosphoenolpyruvate-dependent sugar phosphotransferase system"/>
    <property type="evidence" value="ECO:0007669"/>
    <property type="project" value="UniProtKB-KW"/>
</dbReference>
<dbReference type="AlphaFoldDB" id="A0A6N8U9Q1"/>
<dbReference type="InterPro" id="IPR004720">
    <property type="entry name" value="PTS_IIB_sorbose-sp"/>
</dbReference>
<keyword evidence="4" id="KW-0762">Sugar transport</keyword>
<dbReference type="Pfam" id="PF03830">
    <property type="entry name" value="PTSIIB_sorb"/>
    <property type="match status" value="1"/>
</dbReference>
<dbReference type="PROSITE" id="PS51101">
    <property type="entry name" value="PTS_EIIB_TYPE_4"/>
    <property type="match status" value="1"/>
</dbReference>
<dbReference type="GO" id="GO:0016301">
    <property type="term" value="F:kinase activity"/>
    <property type="evidence" value="ECO:0007669"/>
    <property type="project" value="UniProtKB-KW"/>
</dbReference>
<keyword evidence="3" id="KW-0963">Cytoplasm</keyword>
<dbReference type="Gene3D" id="3.40.35.10">
    <property type="entry name" value="Phosphotransferase system, sorbose subfamily IIB component"/>
    <property type="match status" value="1"/>
</dbReference>
<dbReference type="GO" id="GO:0008982">
    <property type="term" value="F:protein-N(PI)-phosphohistidine-sugar phosphotransferase activity"/>
    <property type="evidence" value="ECO:0007669"/>
    <property type="project" value="InterPro"/>
</dbReference>
<comment type="subcellular location">
    <subcellularLocation>
        <location evidence="1">Cytoplasm</location>
    </subcellularLocation>
</comment>
<evidence type="ECO:0000259" key="8">
    <source>
        <dbReference type="PROSITE" id="PS51101"/>
    </source>
</evidence>
<evidence type="ECO:0000256" key="2">
    <source>
        <dbReference type="ARBA" id="ARBA00022448"/>
    </source>
</evidence>
<sequence>MSIVYSRVDGRMIHGQVASIFAKVYQVDEILVVNDKAAMDDDQIMLLELAVPFGCDFRVLTCKEAAECFLDEDFDGNRTMVVYRDVQDALKTMEEGYPISTLHIGGMYNEAGKKEIDVALFVDDDDRKVFRQLEEKGVELIYQVSNMNKEVKLSKVLDY</sequence>
<name>A0A6N8U9Q1_9FIRM</name>
<comment type="caution">
    <text evidence="9">The sequence shown here is derived from an EMBL/GenBank/DDBJ whole genome shotgun (WGS) entry which is preliminary data.</text>
</comment>
<dbReference type="EMBL" id="WUUQ01000002">
    <property type="protein sequence ID" value="MXQ73309.1"/>
    <property type="molecule type" value="Genomic_DNA"/>
</dbReference>
<keyword evidence="5" id="KW-0808">Transferase</keyword>
<accession>A0A6N8U9Q1</accession>